<sequence>MLLSFNNPGNKKTVLNYLKKDSLWKEDHEIMSRLENSGIFSEDYD</sequence>
<reference evidence="2" key="1">
    <citation type="submission" date="2016-10" db="EMBL/GenBank/DDBJ databases">
        <authorList>
            <person name="Varghese N."/>
            <person name="Submissions S."/>
        </authorList>
    </citation>
    <scope>NUCLEOTIDE SEQUENCE [LARGE SCALE GENOMIC DNA]</scope>
    <source>
        <strain evidence="2">DSM 25575</strain>
    </source>
</reference>
<dbReference type="AlphaFoldDB" id="A0A1I4W5R6"/>
<keyword evidence="2" id="KW-1185">Reference proteome</keyword>
<protein>
    <submittedName>
        <fullName evidence="1">Uncharacterized protein</fullName>
    </submittedName>
</protein>
<dbReference type="Proteomes" id="UP000198769">
    <property type="component" value="Unassembled WGS sequence"/>
</dbReference>
<name>A0A1I4W5R6_CHROL</name>
<gene>
    <name evidence="1" type="ORF">SAMN05421594_0953</name>
</gene>
<evidence type="ECO:0000313" key="1">
    <source>
        <dbReference type="EMBL" id="SFN09034.1"/>
    </source>
</evidence>
<dbReference type="EMBL" id="FOVD01000001">
    <property type="protein sequence ID" value="SFN09034.1"/>
    <property type="molecule type" value="Genomic_DNA"/>
</dbReference>
<proteinExistence type="predicted"/>
<evidence type="ECO:0000313" key="2">
    <source>
        <dbReference type="Proteomes" id="UP000198769"/>
    </source>
</evidence>
<organism evidence="1 2">
    <name type="scientific">Chryseobacterium oleae</name>
    <dbReference type="NCBI Taxonomy" id="491207"/>
    <lineage>
        <taxon>Bacteria</taxon>
        <taxon>Pseudomonadati</taxon>
        <taxon>Bacteroidota</taxon>
        <taxon>Flavobacteriia</taxon>
        <taxon>Flavobacteriales</taxon>
        <taxon>Weeksellaceae</taxon>
        <taxon>Chryseobacterium group</taxon>
        <taxon>Chryseobacterium</taxon>
    </lineage>
</organism>
<accession>A0A1I4W5R6</accession>